<evidence type="ECO:0000256" key="1">
    <source>
        <dbReference type="ARBA" id="ARBA00023157"/>
    </source>
</evidence>
<dbReference type="Gene3D" id="3.40.30.10">
    <property type="entry name" value="Glutaredoxin"/>
    <property type="match status" value="1"/>
</dbReference>
<dbReference type="GO" id="GO:0016209">
    <property type="term" value="F:antioxidant activity"/>
    <property type="evidence" value="ECO:0007669"/>
    <property type="project" value="InterPro"/>
</dbReference>
<dbReference type="InterPro" id="IPR000866">
    <property type="entry name" value="AhpC/TSA"/>
</dbReference>
<comment type="caution">
    <text evidence="3">The sequence shown here is derived from an EMBL/GenBank/DDBJ whole genome shotgun (WGS) entry which is preliminary data.</text>
</comment>
<dbReference type="SUPFAM" id="SSF52833">
    <property type="entry name" value="Thioredoxin-like"/>
    <property type="match status" value="1"/>
</dbReference>
<dbReference type="PANTHER" id="PTHR42852:SF13">
    <property type="entry name" value="PROTEIN DIPZ"/>
    <property type="match status" value="1"/>
</dbReference>
<dbReference type="InterPro" id="IPR017937">
    <property type="entry name" value="Thioredoxin_CS"/>
</dbReference>
<dbReference type="RefSeq" id="WP_131013033.1">
    <property type="nucleotide sequence ID" value="NZ_SIRE01000006.1"/>
</dbReference>
<dbReference type="GO" id="GO:0016491">
    <property type="term" value="F:oxidoreductase activity"/>
    <property type="evidence" value="ECO:0007669"/>
    <property type="project" value="InterPro"/>
</dbReference>
<keyword evidence="4" id="KW-1185">Reference proteome</keyword>
<proteinExistence type="predicted"/>
<organism evidence="3 4">
    <name type="scientific">Paenibacillus thalictri</name>
    <dbReference type="NCBI Taxonomy" id="2527873"/>
    <lineage>
        <taxon>Bacteria</taxon>
        <taxon>Bacillati</taxon>
        <taxon>Bacillota</taxon>
        <taxon>Bacilli</taxon>
        <taxon>Bacillales</taxon>
        <taxon>Paenibacillaceae</taxon>
        <taxon>Paenibacillus</taxon>
    </lineage>
</organism>
<dbReference type="Pfam" id="PF00578">
    <property type="entry name" value="AhpC-TSA"/>
    <property type="match status" value="1"/>
</dbReference>
<dbReference type="Proteomes" id="UP000293142">
    <property type="component" value="Unassembled WGS sequence"/>
</dbReference>
<dbReference type="PROSITE" id="PS00194">
    <property type="entry name" value="THIOREDOXIN_1"/>
    <property type="match status" value="1"/>
</dbReference>
<protein>
    <submittedName>
        <fullName evidence="3">Thiol-disulfide oxidoreductase ResA</fullName>
    </submittedName>
</protein>
<feature type="domain" description="Thioredoxin" evidence="2">
    <location>
        <begin position="35"/>
        <end position="173"/>
    </location>
</feature>
<gene>
    <name evidence="3" type="primary">resA</name>
    <name evidence="3" type="ORF">EYB31_09290</name>
</gene>
<reference evidence="3 4" key="1">
    <citation type="submission" date="2019-02" db="EMBL/GenBank/DDBJ databases">
        <title>Paenibacillus sp. nov., isolated from surface-sterilized tissue of Thalictrum simplex L.</title>
        <authorList>
            <person name="Tuo L."/>
        </authorList>
    </citation>
    <scope>NUCLEOTIDE SEQUENCE [LARGE SCALE GENOMIC DNA]</scope>
    <source>
        <strain evidence="3 4">N2SHLJ1</strain>
    </source>
</reference>
<evidence type="ECO:0000259" key="2">
    <source>
        <dbReference type="PROSITE" id="PS51352"/>
    </source>
</evidence>
<dbReference type="PROSITE" id="PS51352">
    <property type="entry name" value="THIOREDOXIN_2"/>
    <property type="match status" value="1"/>
</dbReference>
<dbReference type="InterPro" id="IPR050553">
    <property type="entry name" value="Thioredoxin_ResA/DsbE_sf"/>
</dbReference>
<dbReference type="CDD" id="cd02966">
    <property type="entry name" value="TlpA_like_family"/>
    <property type="match status" value="1"/>
</dbReference>
<evidence type="ECO:0000313" key="4">
    <source>
        <dbReference type="Proteomes" id="UP000293142"/>
    </source>
</evidence>
<sequence>MGKHKKWVQLVIFAAVLLIGGLTLAGNLFQDNKKPVQGDKAPDFTLVGMDGKTHKLSDYKGKTVLLNFWGTFCPPCKDEMPAMQQQYEQSKREDIEFLAVNLAESPITVQNFVTQYKLSFPILLDDKEEIRKRYGVINYPTTFFIGPDGRIASVKVGQMTEDFLEHTVALATKKP</sequence>
<dbReference type="AlphaFoldDB" id="A0A4Q9DVR8"/>
<evidence type="ECO:0000313" key="3">
    <source>
        <dbReference type="EMBL" id="TBL79788.1"/>
    </source>
</evidence>
<dbReference type="OrthoDB" id="25753at2"/>
<dbReference type="InterPro" id="IPR036249">
    <property type="entry name" value="Thioredoxin-like_sf"/>
</dbReference>
<dbReference type="NCBIfam" id="NF002854">
    <property type="entry name" value="PRK03147.1"/>
    <property type="match status" value="1"/>
</dbReference>
<keyword evidence="1" id="KW-1015">Disulfide bond</keyword>
<dbReference type="EMBL" id="SIRE01000006">
    <property type="protein sequence ID" value="TBL79788.1"/>
    <property type="molecule type" value="Genomic_DNA"/>
</dbReference>
<accession>A0A4Q9DVR8</accession>
<dbReference type="PANTHER" id="PTHR42852">
    <property type="entry name" value="THIOL:DISULFIDE INTERCHANGE PROTEIN DSBE"/>
    <property type="match status" value="1"/>
</dbReference>
<name>A0A4Q9DVR8_9BACL</name>
<dbReference type="InterPro" id="IPR013766">
    <property type="entry name" value="Thioredoxin_domain"/>
</dbReference>